<evidence type="ECO:0000259" key="1">
    <source>
        <dbReference type="PROSITE" id="PS51186"/>
    </source>
</evidence>
<sequence>MNVIINPSIRHLNDIEKWISQFKHHWDLIIQALKNKRLIVIAQGEETTGFLTYRVNGNIVNIDFLEVKMSMHKRGVGKKLVESSLEHFKKLGIRIAEILCRPQSSEIFWKKVGFTILPASTNFDPDELKLYRVLGKILPVSGNTIADREMLTLELWNEEPHLAKQYPSWRWQLICKTGSGSLVEPIVAPCHGDWKIRLIQGGETI</sequence>
<evidence type="ECO:0000313" key="2">
    <source>
        <dbReference type="EMBL" id="MTI23455.1"/>
    </source>
</evidence>
<keyword evidence="3" id="KW-1185">Reference proteome</keyword>
<dbReference type="Pfam" id="PF14542">
    <property type="entry name" value="Acetyltransf_CG"/>
    <property type="match status" value="1"/>
</dbReference>
<comment type="caution">
    <text evidence="2">The sequence shown here is derived from an EMBL/GenBank/DDBJ whole genome shotgun (WGS) entry which is preliminary data.</text>
</comment>
<dbReference type="RefSeq" id="WP_155168597.1">
    <property type="nucleotide sequence ID" value="NZ_SMLW01000183.1"/>
</dbReference>
<dbReference type="PROSITE" id="PS51186">
    <property type="entry name" value="GNAT"/>
    <property type="match status" value="1"/>
</dbReference>
<dbReference type="InterPro" id="IPR016181">
    <property type="entry name" value="Acyl_CoA_acyltransferase"/>
</dbReference>
<dbReference type="EMBL" id="SMLW01000183">
    <property type="protein sequence ID" value="MTI23455.1"/>
    <property type="molecule type" value="Genomic_DNA"/>
</dbReference>
<name>A0ABW9RHQ9_9BACT</name>
<dbReference type="InterPro" id="IPR031165">
    <property type="entry name" value="GNAT_YJDJ"/>
</dbReference>
<dbReference type="Gene3D" id="3.40.630.30">
    <property type="match status" value="1"/>
</dbReference>
<evidence type="ECO:0000313" key="3">
    <source>
        <dbReference type="Proteomes" id="UP000798808"/>
    </source>
</evidence>
<feature type="non-terminal residue" evidence="2">
    <location>
        <position position="205"/>
    </location>
</feature>
<proteinExistence type="predicted"/>
<accession>A0ABW9RHQ9</accession>
<dbReference type="InterPro" id="IPR000182">
    <property type="entry name" value="GNAT_dom"/>
</dbReference>
<organism evidence="2 3">
    <name type="scientific">Fulvivirga kasyanovii</name>
    <dbReference type="NCBI Taxonomy" id="396812"/>
    <lineage>
        <taxon>Bacteria</taxon>
        <taxon>Pseudomonadati</taxon>
        <taxon>Bacteroidota</taxon>
        <taxon>Cytophagia</taxon>
        <taxon>Cytophagales</taxon>
        <taxon>Fulvivirgaceae</taxon>
        <taxon>Fulvivirga</taxon>
    </lineage>
</organism>
<dbReference type="Proteomes" id="UP000798808">
    <property type="component" value="Unassembled WGS sequence"/>
</dbReference>
<dbReference type="SUPFAM" id="SSF55729">
    <property type="entry name" value="Acyl-CoA N-acyltransferases (Nat)"/>
    <property type="match status" value="1"/>
</dbReference>
<gene>
    <name evidence="2" type="ORF">E1163_00675</name>
</gene>
<protein>
    <submittedName>
        <fullName evidence="2">GNAT family N-acetyltransferase</fullName>
    </submittedName>
</protein>
<feature type="domain" description="N-acetyltransferase" evidence="1">
    <location>
        <begin position="3"/>
        <end position="133"/>
    </location>
</feature>
<reference evidence="2 3" key="1">
    <citation type="submission" date="2019-02" db="EMBL/GenBank/DDBJ databases">
        <authorList>
            <person name="Goldberg S.R."/>
            <person name="Haltli B.A."/>
            <person name="Correa H."/>
            <person name="Russell K.G."/>
        </authorList>
    </citation>
    <scope>NUCLEOTIDE SEQUENCE [LARGE SCALE GENOMIC DNA]</scope>
    <source>
        <strain evidence="2 3">JCM 16186</strain>
    </source>
</reference>